<evidence type="ECO:0000256" key="6">
    <source>
        <dbReference type="ARBA" id="ARBA00022741"/>
    </source>
</evidence>
<reference evidence="11" key="1">
    <citation type="journal article" date="2009" name="PLoS ONE">
        <title>Methylobacterium genome sequences: a reference blueprint to investigate microbial metabolism of C1 compounds from natural and industrial sources.</title>
        <authorList>
            <person name="Vuilleumier S."/>
            <person name="Chistoserdova L."/>
            <person name="Lee M.-C."/>
            <person name="Bringel F."/>
            <person name="Lajus A."/>
            <person name="Zhou Y."/>
            <person name="Gourion B."/>
            <person name="Barbe V."/>
            <person name="Chang J."/>
            <person name="Cruveiller S."/>
            <person name="Dossat C."/>
            <person name="Gillett W."/>
            <person name="Gruffaz C."/>
            <person name="Haugen E."/>
            <person name="Hourcade E."/>
            <person name="Levy R."/>
            <person name="Mangenot S."/>
            <person name="Muller E."/>
            <person name="Nadalig T."/>
            <person name="Pagni M."/>
            <person name="Penny C."/>
            <person name="Peyraud R."/>
            <person name="Robinson D.G."/>
            <person name="Roche D."/>
            <person name="Rouy Z."/>
            <person name="Saenampechek C."/>
            <person name="Salvignol G."/>
            <person name="Vallenet D."/>
            <person name="Wu Z."/>
            <person name="Marx C.J."/>
            <person name="Vorholt J.A."/>
            <person name="Olson M.V."/>
            <person name="Kaul R."/>
            <person name="Weissenbach J."/>
            <person name="Medigue C."/>
            <person name="Lidstrom M.E."/>
        </authorList>
    </citation>
    <scope>NUCLEOTIDE SEQUENCE [LARGE SCALE GENOMIC DNA]</scope>
    <source>
        <strain evidence="11">DSM 6343 / CIP 106787 / DM4</strain>
    </source>
</reference>
<dbReference type="RefSeq" id="WP_015821176.1">
    <property type="nucleotide sequence ID" value="NC_012988.1"/>
</dbReference>
<dbReference type="PIRSF" id="PIRSF001554">
    <property type="entry name" value="SucCS_beta"/>
    <property type="match status" value="1"/>
</dbReference>
<dbReference type="GeneID" id="72988068"/>
<evidence type="ECO:0000259" key="9">
    <source>
        <dbReference type="PROSITE" id="PS50975"/>
    </source>
</evidence>
<comment type="similarity">
    <text evidence="2">Belongs to the succinate/malate CoA ligase beta subunit family.</text>
</comment>
<dbReference type="PANTHER" id="PTHR11815">
    <property type="entry name" value="SUCCINYL-COA SYNTHETASE BETA CHAIN"/>
    <property type="match status" value="1"/>
</dbReference>
<name>C7CBP1_METED</name>
<evidence type="ECO:0000313" key="10">
    <source>
        <dbReference type="EMBL" id="CAX22412.1"/>
    </source>
</evidence>
<dbReference type="InterPro" id="IPR005811">
    <property type="entry name" value="SUCC_ACL_C"/>
</dbReference>
<evidence type="ECO:0000256" key="8">
    <source>
        <dbReference type="PROSITE-ProRule" id="PRU00409"/>
    </source>
</evidence>
<dbReference type="GO" id="GO:0005524">
    <property type="term" value="F:ATP binding"/>
    <property type="evidence" value="ECO:0007669"/>
    <property type="project" value="UniProtKB-UniRule"/>
</dbReference>
<dbReference type="InterPro" id="IPR005809">
    <property type="entry name" value="Succ_CoA_ligase-like_bsu"/>
</dbReference>
<dbReference type="Gene3D" id="3.30.1490.20">
    <property type="entry name" value="ATP-grasp fold, A domain"/>
    <property type="match status" value="1"/>
</dbReference>
<comment type="cofactor">
    <cofactor evidence="1">
        <name>Mg(2+)</name>
        <dbReference type="ChEBI" id="CHEBI:18420"/>
    </cofactor>
</comment>
<keyword evidence="5" id="KW-0479">Metal-binding</keyword>
<dbReference type="PANTHER" id="PTHR11815:SF10">
    <property type="entry name" value="SUCCINATE--COA LIGASE [GDP-FORMING] SUBUNIT BETA, MITOCHONDRIAL"/>
    <property type="match status" value="1"/>
</dbReference>
<keyword evidence="8" id="KW-0067">ATP-binding</keyword>
<dbReference type="GO" id="GO:0006104">
    <property type="term" value="P:succinyl-CoA metabolic process"/>
    <property type="evidence" value="ECO:0007669"/>
    <property type="project" value="TreeGrafter"/>
</dbReference>
<dbReference type="Pfam" id="PF08442">
    <property type="entry name" value="ATP-grasp_2"/>
    <property type="match status" value="1"/>
</dbReference>
<dbReference type="GO" id="GO:0006099">
    <property type="term" value="P:tricarboxylic acid cycle"/>
    <property type="evidence" value="ECO:0007669"/>
    <property type="project" value="UniProtKB-KW"/>
</dbReference>
<dbReference type="FunFam" id="3.30.470.20:FF:000002">
    <property type="entry name" value="Succinate--CoA ligase [ADP-forming] subunit beta"/>
    <property type="match status" value="1"/>
</dbReference>
<dbReference type="InterPro" id="IPR016102">
    <property type="entry name" value="Succinyl-CoA_synth-like"/>
</dbReference>
<dbReference type="EMBL" id="FP103042">
    <property type="protein sequence ID" value="CAX22412.1"/>
    <property type="molecule type" value="Genomic_DNA"/>
</dbReference>
<evidence type="ECO:0000256" key="1">
    <source>
        <dbReference type="ARBA" id="ARBA00001946"/>
    </source>
</evidence>
<dbReference type="Gene3D" id="3.40.50.261">
    <property type="entry name" value="Succinyl-CoA synthetase domains"/>
    <property type="match status" value="1"/>
</dbReference>
<dbReference type="PROSITE" id="PS01217">
    <property type="entry name" value="SUCCINYL_COA_LIG_3"/>
    <property type="match status" value="1"/>
</dbReference>
<dbReference type="Proteomes" id="UP000008070">
    <property type="component" value="Chromosome"/>
</dbReference>
<evidence type="ECO:0000313" key="11">
    <source>
        <dbReference type="Proteomes" id="UP000008070"/>
    </source>
</evidence>
<evidence type="ECO:0000256" key="5">
    <source>
        <dbReference type="ARBA" id="ARBA00022723"/>
    </source>
</evidence>
<keyword evidence="6 8" id="KW-0547">Nucleotide-binding</keyword>
<dbReference type="AlphaFoldDB" id="C7CBP1"/>
<sequence>MNFLEHVAKARALAPAGIPVPRAILCRTPEEAQAAFEEIGPCMVKAQVPTGKRGKAGGIKPANSAEEARSVAERILGMRIDDHAVGSVLLEEQARIAREFYAAVLLDTAGRCPLVLFSTEGGMDIEEVAATRPDALHRHRVDPEAGFDKAAAHALLAGLDLAGAEDQIAGILAALYATSARVDAELIEINPLAILADGRAVALDCKLTLDDSAAFRQADLTGEAAEEPMTDLEREGAANGLKFIQLDGDVGVLANGAGLSMTTMDVISHCGGRPANFLEIGGEAYTKSEAALKLVLSNPGVKSLVVNFCGAFARTDVMAKGVVTAWKRLAPDIPVFFSIHGTGEDEAVRLVRDGLGQEPFDLMEDAVQAAVEAAHAAARSTAGGGAAR</sequence>
<dbReference type="InterPro" id="IPR011761">
    <property type="entry name" value="ATP-grasp"/>
</dbReference>
<accession>C7CBP1</accession>
<dbReference type="SUPFAM" id="SSF56059">
    <property type="entry name" value="Glutathione synthetase ATP-binding domain-like"/>
    <property type="match status" value="1"/>
</dbReference>
<dbReference type="KEGG" id="mdi:METDI0776"/>
<dbReference type="GO" id="GO:0046872">
    <property type="term" value="F:metal ion binding"/>
    <property type="evidence" value="ECO:0007669"/>
    <property type="project" value="UniProtKB-KW"/>
</dbReference>
<keyword evidence="3" id="KW-0816">Tricarboxylic acid cycle</keyword>
<keyword evidence="7" id="KW-0460">Magnesium</keyword>
<evidence type="ECO:0000256" key="2">
    <source>
        <dbReference type="ARBA" id="ARBA00009182"/>
    </source>
</evidence>
<evidence type="ECO:0000256" key="3">
    <source>
        <dbReference type="ARBA" id="ARBA00022532"/>
    </source>
</evidence>
<protein>
    <submittedName>
        <fullName evidence="10">Succinyl-CoA synthetase, beta subunit</fullName>
        <ecNumber evidence="10">6.2.1.5</ecNumber>
    </submittedName>
</protein>
<dbReference type="GO" id="GO:0042709">
    <property type="term" value="C:succinate-CoA ligase complex"/>
    <property type="evidence" value="ECO:0007669"/>
    <property type="project" value="TreeGrafter"/>
</dbReference>
<keyword evidence="4 10" id="KW-0436">Ligase</keyword>
<evidence type="ECO:0000256" key="7">
    <source>
        <dbReference type="ARBA" id="ARBA00022842"/>
    </source>
</evidence>
<dbReference type="Gene3D" id="3.30.470.20">
    <property type="entry name" value="ATP-grasp fold, B domain"/>
    <property type="match status" value="1"/>
</dbReference>
<dbReference type="InterPro" id="IPR017866">
    <property type="entry name" value="Succ-CoA_synthase_bsu_CS"/>
</dbReference>
<dbReference type="Pfam" id="PF00549">
    <property type="entry name" value="Ligase_CoA"/>
    <property type="match status" value="1"/>
</dbReference>
<dbReference type="PROSITE" id="PS50975">
    <property type="entry name" value="ATP_GRASP"/>
    <property type="match status" value="1"/>
</dbReference>
<dbReference type="HOGENOM" id="CLU_037430_4_0_5"/>
<feature type="domain" description="ATP-grasp" evidence="9">
    <location>
        <begin position="10"/>
        <end position="226"/>
    </location>
</feature>
<dbReference type="EC" id="6.2.1.5" evidence="10"/>
<evidence type="ECO:0000256" key="4">
    <source>
        <dbReference type="ARBA" id="ARBA00022598"/>
    </source>
</evidence>
<gene>
    <name evidence="10" type="primary">sucC</name>
    <name evidence="10" type="ORF">METD_I0776</name>
</gene>
<dbReference type="InterPro" id="IPR013815">
    <property type="entry name" value="ATP_grasp_subdomain_1"/>
</dbReference>
<dbReference type="InterPro" id="IPR013650">
    <property type="entry name" value="ATP-grasp_succ-CoA_synth-type"/>
</dbReference>
<proteinExistence type="inferred from homology"/>
<dbReference type="GO" id="GO:0004775">
    <property type="term" value="F:succinate-CoA ligase (ADP-forming) activity"/>
    <property type="evidence" value="ECO:0007669"/>
    <property type="project" value="UniProtKB-EC"/>
</dbReference>
<organism evidence="10 11">
    <name type="scientific">Methylorubrum extorquens (strain DSM 6343 / CIP 106787 / DM4)</name>
    <name type="common">Methylobacterium extorquens</name>
    <dbReference type="NCBI Taxonomy" id="661410"/>
    <lineage>
        <taxon>Bacteria</taxon>
        <taxon>Pseudomonadati</taxon>
        <taxon>Pseudomonadota</taxon>
        <taxon>Alphaproteobacteria</taxon>
        <taxon>Hyphomicrobiales</taxon>
        <taxon>Methylobacteriaceae</taxon>
        <taxon>Methylorubrum</taxon>
    </lineage>
</organism>
<dbReference type="SUPFAM" id="SSF52210">
    <property type="entry name" value="Succinyl-CoA synthetase domains"/>
    <property type="match status" value="1"/>
</dbReference>